<reference evidence="1 2" key="1">
    <citation type="submission" date="2016-01" db="EMBL/GenBank/DDBJ databases">
        <title>Draft Genome Sequences of Seven Thermophilic Sporeformers Isolated from Foods.</title>
        <authorList>
            <person name="Berendsen E.M."/>
            <person name="Wells-Bennik M.H."/>
            <person name="Krawcyk A.O."/>
            <person name="De Jong A."/>
            <person name="Holsappel S."/>
            <person name="Eijlander R.T."/>
            <person name="Kuipers O.P."/>
        </authorList>
    </citation>
    <scope>NUCLEOTIDE SEQUENCE [LARGE SCALE GENOMIC DNA]</scope>
    <source>
        <strain evidence="1 2">B4109</strain>
    </source>
</reference>
<gene>
    <name evidence="1" type="ORF">B4109_1510</name>
</gene>
<dbReference type="EMBL" id="LQYV01000053">
    <property type="protein sequence ID" value="KYD27382.1"/>
    <property type="molecule type" value="Genomic_DNA"/>
</dbReference>
<proteinExistence type="predicted"/>
<dbReference type="Proteomes" id="UP000075424">
    <property type="component" value="Unassembled WGS sequence"/>
</dbReference>
<sequence>MLVPPFFLLGTARFVYGHYSEKRGFYTNEFHTEKGQNGFVLKRISTSETTVFRMSDENAGVSAVIGAAVEAVRKEAFPPWIGKHS</sequence>
<accession>A0A150MSR4</accession>
<evidence type="ECO:0000313" key="2">
    <source>
        <dbReference type="Proteomes" id="UP000075424"/>
    </source>
</evidence>
<comment type="caution">
    <text evidence="1">The sequence shown here is derived from an EMBL/GenBank/DDBJ whole genome shotgun (WGS) entry which is preliminary data.</text>
</comment>
<protein>
    <submittedName>
        <fullName evidence="1">Uncharacterized protein</fullName>
    </submittedName>
</protein>
<dbReference type="AlphaFoldDB" id="A0A150MSR4"/>
<organism evidence="1 2">
    <name type="scientific">Geobacillus stearothermophilus</name>
    <name type="common">Bacillus stearothermophilus</name>
    <dbReference type="NCBI Taxonomy" id="1422"/>
    <lineage>
        <taxon>Bacteria</taxon>
        <taxon>Bacillati</taxon>
        <taxon>Bacillota</taxon>
        <taxon>Bacilli</taxon>
        <taxon>Bacillales</taxon>
        <taxon>Anoxybacillaceae</taxon>
        <taxon>Geobacillus</taxon>
    </lineage>
</organism>
<evidence type="ECO:0000313" key="1">
    <source>
        <dbReference type="EMBL" id="KYD27382.1"/>
    </source>
</evidence>
<name>A0A150MSR4_GEOSE</name>
<dbReference type="PATRIC" id="fig|1422.18.peg.3011"/>